<dbReference type="Gene3D" id="3.90.226.10">
    <property type="entry name" value="2-enoyl-CoA Hydratase, Chain A, domain 1"/>
    <property type="match status" value="1"/>
</dbReference>
<sequence length="265" mass="28503">MTGLDPAEFTTLRLRESGDRMHAVLDRPEVRNAIDAAMIAELHTLCAALETTPKILILSGTEVPGRDGTTKGLFASGADIGQLKERRRDDALRGINSTLFDRLAQLPMPVIAALDGFALGGGAELAWAADFRLGSDTLKLGQPETGLGIIPAAGALWRLRELAGEAIAKEMLFAGRILDAEEALAHGLISSVHPSEELPAAAEALADRIARQDPLAVRITKQVFAMPRDAHPHVDNLAQAILFESEEKFARMQAFLDRKKKGTTS</sequence>
<reference evidence="1 2" key="1">
    <citation type="submission" date="2023-09" db="EMBL/GenBank/DDBJ databases">
        <title>Description of three actinobacteria isolated from air of manufacturing shop in a pharmaceutical factory.</title>
        <authorList>
            <person name="Zhang D.-F."/>
        </authorList>
    </citation>
    <scope>NUCLEOTIDE SEQUENCE [LARGE SCALE GENOMIC DNA]</scope>
    <source>
        <strain evidence="1 2">LY-0111</strain>
    </source>
</reference>
<dbReference type="CDD" id="cd06558">
    <property type="entry name" value="crotonase-like"/>
    <property type="match status" value="1"/>
</dbReference>
<dbReference type="Proteomes" id="UP001251870">
    <property type="component" value="Unassembled WGS sequence"/>
</dbReference>
<dbReference type="Pfam" id="PF00378">
    <property type="entry name" value="ECH_1"/>
    <property type="match status" value="1"/>
</dbReference>
<gene>
    <name evidence="1" type="ORF">RIL96_01585</name>
</gene>
<evidence type="ECO:0000313" key="2">
    <source>
        <dbReference type="Proteomes" id="UP001251870"/>
    </source>
</evidence>
<keyword evidence="2" id="KW-1185">Reference proteome</keyword>
<dbReference type="InterPro" id="IPR029045">
    <property type="entry name" value="ClpP/crotonase-like_dom_sf"/>
</dbReference>
<proteinExistence type="predicted"/>
<dbReference type="SUPFAM" id="SSF52096">
    <property type="entry name" value="ClpP/crotonase"/>
    <property type="match status" value="1"/>
</dbReference>
<dbReference type="PANTHER" id="PTHR11941:SF54">
    <property type="entry name" value="ENOYL-COA HYDRATASE, MITOCHONDRIAL"/>
    <property type="match status" value="1"/>
</dbReference>
<dbReference type="EMBL" id="JAVKGR010000001">
    <property type="protein sequence ID" value="MDR8018260.1"/>
    <property type="molecule type" value="Genomic_DNA"/>
</dbReference>
<protein>
    <submittedName>
        <fullName evidence="1">Enoyl-CoA hydratase/isomerase family protein</fullName>
    </submittedName>
</protein>
<comment type="caution">
    <text evidence="1">The sequence shown here is derived from an EMBL/GenBank/DDBJ whole genome shotgun (WGS) entry which is preliminary data.</text>
</comment>
<dbReference type="RefSeq" id="WP_310547436.1">
    <property type="nucleotide sequence ID" value="NZ_JAVKGR010000001.1"/>
</dbReference>
<dbReference type="InterPro" id="IPR001753">
    <property type="entry name" value="Enoyl-CoA_hydra/iso"/>
</dbReference>
<evidence type="ECO:0000313" key="1">
    <source>
        <dbReference type="EMBL" id="MDR8018260.1"/>
    </source>
</evidence>
<organism evidence="1 2">
    <name type="scientific">Nesterenkonia aerolata</name>
    <dbReference type="NCBI Taxonomy" id="3074079"/>
    <lineage>
        <taxon>Bacteria</taxon>
        <taxon>Bacillati</taxon>
        <taxon>Actinomycetota</taxon>
        <taxon>Actinomycetes</taxon>
        <taxon>Micrococcales</taxon>
        <taxon>Micrococcaceae</taxon>
        <taxon>Nesterenkonia</taxon>
    </lineage>
</organism>
<dbReference type="PANTHER" id="PTHR11941">
    <property type="entry name" value="ENOYL-COA HYDRATASE-RELATED"/>
    <property type="match status" value="1"/>
</dbReference>
<name>A0ABU2DP29_9MICC</name>
<accession>A0ABU2DP29</accession>